<dbReference type="InterPro" id="IPR020097">
    <property type="entry name" value="PsdUridine_synth_TruA_a/b_dom"/>
</dbReference>
<dbReference type="OrthoDB" id="25767at2759"/>
<feature type="domain" description="Pseudouridine synthase I TruA alpha/beta" evidence="2">
    <location>
        <begin position="240"/>
        <end position="422"/>
    </location>
</feature>
<dbReference type="Pfam" id="PF01416">
    <property type="entry name" value="PseudoU_synth_1"/>
    <property type="match status" value="1"/>
</dbReference>
<feature type="compositionally biased region" description="Basic and acidic residues" evidence="1">
    <location>
        <begin position="1"/>
        <end position="16"/>
    </location>
</feature>
<dbReference type="FunFam" id="3.30.70.580:FF:000007">
    <property type="entry name" value="tRNA pseudouridine synthase"/>
    <property type="match status" value="1"/>
</dbReference>
<dbReference type="AlphaFoldDB" id="A0A8J5JNW1"/>
<reference evidence="3" key="1">
    <citation type="journal article" date="2021" name="Sci. Adv.">
        <title>The American lobster genome reveals insights on longevity, neural, and immune adaptations.</title>
        <authorList>
            <person name="Polinski J.M."/>
            <person name="Zimin A.V."/>
            <person name="Clark K.F."/>
            <person name="Kohn A.B."/>
            <person name="Sadowski N."/>
            <person name="Timp W."/>
            <person name="Ptitsyn A."/>
            <person name="Khanna P."/>
            <person name="Romanova D.Y."/>
            <person name="Williams P."/>
            <person name="Greenwood S.J."/>
            <person name="Moroz L.L."/>
            <person name="Walt D.R."/>
            <person name="Bodnar A.G."/>
        </authorList>
    </citation>
    <scope>NUCLEOTIDE SEQUENCE</scope>
    <source>
        <strain evidence="3">GMGI-L3</strain>
    </source>
</reference>
<dbReference type="EMBL" id="JAHLQT010029607">
    <property type="protein sequence ID" value="KAG7161236.1"/>
    <property type="molecule type" value="Genomic_DNA"/>
</dbReference>
<comment type="caution">
    <text evidence="3">The sequence shown here is derived from an EMBL/GenBank/DDBJ whole genome shotgun (WGS) entry which is preliminary data.</text>
</comment>
<keyword evidence="4" id="KW-1185">Reference proteome</keyword>
<protein>
    <submittedName>
        <fullName evidence="3">tRNA pseudouridine(38/39) synthase-like 1</fullName>
    </submittedName>
</protein>
<dbReference type="GO" id="GO:0005737">
    <property type="term" value="C:cytoplasm"/>
    <property type="evidence" value="ECO:0007669"/>
    <property type="project" value="TreeGrafter"/>
</dbReference>
<dbReference type="CDD" id="cd02569">
    <property type="entry name" value="PseudoU_synth_ScPus3"/>
    <property type="match status" value="1"/>
</dbReference>
<feature type="region of interest" description="Disordered" evidence="1">
    <location>
        <begin position="55"/>
        <end position="77"/>
    </location>
</feature>
<dbReference type="HAMAP" id="MF_00171">
    <property type="entry name" value="TruA"/>
    <property type="match status" value="1"/>
</dbReference>
<feature type="region of interest" description="Disordered" evidence="1">
    <location>
        <begin position="545"/>
        <end position="579"/>
    </location>
</feature>
<dbReference type="GO" id="GO:0031119">
    <property type="term" value="P:tRNA pseudouridine synthesis"/>
    <property type="evidence" value="ECO:0007669"/>
    <property type="project" value="TreeGrafter"/>
</dbReference>
<dbReference type="InterPro" id="IPR001406">
    <property type="entry name" value="PsdUridine_synth_TruA"/>
</dbReference>
<evidence type="ECO:0000259" key="2">
    <source>
        <dbReference type="Pfam" id="PF01416"/>
    </source>
</evidence>
<sequence>MEVPDKVTETEADMKDVSTPPHTRHKHTPVENLTRQELETKVKQLEAHNKQLQNLLAKSQGATDVRNKEGSNKKAKKVRPFDFTRHSKRHVLLKLAYLGWDYQGFAVQEDTQHTIEAQLFSALLKTRLIESRETSNYHRCGRTDKGVSAFDQVISITLRSKLRSGLGVVAPENTKMAPTEGDGSEINYVQLLNKVLPHEIRMLAWSPASLGYSARFDCSHRTYKYFFPRGNLNIEAMNEAAQYLVGYHDYRNFCKMDIGNGVVNFCRRILSVNISPVCCDVQRKENHSLGTETESQCKAQNEEKDMNKNMELGGECSDLTVCESRNMRQMPSNTFPEHNVRTDTTCGRKHGKDGYDMCVATIEGQAFLWHQVRAIMAVLLLVGEGKEEMQIVPQLLDVEKHPRKPQYCLASDVALNLYETTFEGVDWQWDNENLQCVIIQLQALWMQNTVRSTMIRRMLWDLESQYAKTNKIRTEVAPEGEVLSVEEDTVVATYPQEQNAGLTPGARTKVYRPLLSRPTCESLETRVEHYVKRQRLDPDILQKLSSSCNSSQNKPPGHSCSQASGSQSTVSLPSSNMSSTSVEEEFNQQLFKRYRDNQKYLIPLTQYYHIIHSVKSAAAGVHKKSRNDYYLLSRYVYSHLLLKRGGVQAGDR</sequence>
<gene>
    <name evidence="3" type="primary">Pus3-L1</name>
    <name evidence="3" type="ORF">Hamer_G016291</name>
</gene>
<feature type="region of interest" description="Disordered" evidence="1">
    <location>
        <begin position="1"/>
        <end position="31"/>
    </location>
</feature>
<dbReference type="PANTHER" id="PTHR11142">
    <property type="entry name" value="PSEUDOURIDYLATE SYNTHASE"/>
    <property type="match status" value="1"/>
</dbReference>
<accession>A0A8J5JNW1</accession>
<name>A0A8J5JNW1_HOMAM</name>
<dbReference type="GO" id="GO:0003723">
    <property type="term" value="F:RNA binding"/>
    <property type="evidence" value="ECO:0007669"/>
    <property type="project" value="InterPro"/>
</dbReference>
<dbReference type="InterPro" id="IPR041707">
    <property type="entry name" value="Pus3-like"/>
</dbReference>
<organism evidence="3 4">
    <name type="scientific">Homarus americanus</name>
    <name type="common">American lobster</name>
    <dbReference type="NCBI Taxonomy" id="6706"/>
    <lineage>
        <taxon>Eukaryota</taxon>
        <taxon>Metazoa</taxon>
        <taxon>Ecdysozoa</taxon>
        <taxon>Arthropoda</taxon>
        <taxon>Crustacea</taxon>
        <taxon>Multicrustacea</taxon>
        <taxon>Malacostraca</taxon>
        <taxon>Eumalacostraca</taxon>
        <taxon>Eucarida</taxon>
        <taxon>Decapoda</taxon>
        <taxon>Pleocyemata</taxon>
        <taxon>Astacidea</taxon>
        <taxon>Nephropoidea</taxon>
        <taxon>Nephropidae</taxon>
        <taxon>Homarus</taxon>
    </lineage>
</organism>
<dbReference type="GO" id="GO:0005634">
    <property type="term" value="C:nucleus"/>
    <property type="evidence" value="ECO:0007669"/>
    <property type="project" value="TreeGrafter"/>
</dbReference>
<dbReference type="GO" id="GO:0009982">
    <property type="term" value="F:pseudouridine synthase activity"/>
    <property type="evidence" value="ECO:0007669"/>
    <property type="project" value="InterPro"/>
</dbReference>
<proteinExistence type="inferred from homology"/>
<evidence type="ECO:0000313" key="4">
    <source>
        <dbReference type="Proteomes" id="UP000747542"/>
    </source>
</evidence>
<evidence type="ECO:0000313" key="3">
    <source>
        <dbReference type="EMBL" id="KAG7161236.1"/>
    </source>
</evidence>
<dbReference type="Proteomes" id="UP000747542">
    <property type="component" value="Unassembled WGS sequence"/>
</dbReference>
<dbReference type="PANTHER" id="PTHR11142:SF5">
    <property type="entry name" value="TRNA PSEUDOURIDINE(38_39) SYNTHASE"/>
    <property type="match status" value="1"/>
</dbReference>
<dbReference type="GO" id="GO:1990481">
    <property type="term" value="P:mRNA pseudouridine synthesis"/>
    <property type="evidence" value="ECO:0007669"/>
    <property type="project" value="TreeGrafter"/>
</dbReference>
<evidence type="ECO:0000256" key="1">
    <source>
        <dbReference type="SAM" id="MobiDB-lite"/>
    </source>
</evidence>